<dbReference type="EMBL" id="RKQN01000002">
    <property type="protein sequence ID" value="RPE79949.1"/>
    <property type="molecule type" value="Genomic_DNA"/>
</dbReference>
<name>A0A3N4VJQ0_9GAMM</name>
<feature type="signal peptide" evidence="1">
    <location>
        <begin position="1"/>
        <end position="22"/>
    </location>
</feature>
<sequence>MRRALLLSLLLPCAAAAVRAPAAPCEQRVLAELGWRFEPADVPALQVHAGAPCTRADLAEAHAAGDLRVALPRDPQRAAAQGDAIAALLEHPATRCAYAYRLGAATRRAADRLAANPGYRFSGLQLGWIGFGRGGARADGWRPIFGFGRGFVPSGRNSTAIEAFYRGRVRSECGVGRQVAQYAAQYELYGADAFDREFAADELAIGTFVRLHDTRSILLGDAAGELAEDPLGVAAAALGRQAFAGRPGYVVHVFDRRHLDDLNNQAENFVVYDVSREAAEALRARGGLAATNARSREIWRLARELGLRGHRLHERLLYERDPVLRRRLDPRQRALVARLDALLDDPVLRGFRIYVHPRGVRPLAYHVVRLLDRNPRTPFRTELAPHNLHGALMHRYLQRRLADCAAAR</sequence>
<reference evidence="2 3" key="1">
    <citation type="submission" date="2018-11" db="EMBL/GenBank/DDBJ databases">
        <title>Genomic Encyclopedia of Type Strains, Phase IV (KMG-IV): sequencing the most valuable type-strain genomes for metagenomic binning, comparative biology and taxonomic classification.</title>
        <authorList>
            <person name="Goeker M."/>
        </authorList>
    </citation>
    <scope>NUCLEOTIDE SEQUENCE [LARGE SCALE GENOMIC DNA]</scope>
    <source>
        <strain evidence="2 3">DSM 25623</strain>
    </source>
</reference>
<protein>
    <submittedName>
        <fullName evidence="2">Uncharacterized protein</fullName>
    </submittedName>
</protein>
<feature type="chain" id="PRO_5018291788" evidence="1">
    <location>
        <begin position="23"/>
        <end position="408"/>
    </location>
</feature>
<comment type="caution">
    <text evidence="2">The sequence shown here is derived from an EMBL/GenBank/DDBJ whole genome shotgun (WGS) entry which is preliminary data.</text>
</comment>
<keyword evidence="1" id="KW-0732">Signal</keyword>
<evidence type="ECO:0000313" key="3">
    <source>
        <dbReference type="Proteomes" id="UP000269708"/>
    </source>
</evidence>
<dbReference type="Proteomes" id="UP000269708">
    <property type="component" value="Unassembled WGS sequence"/>
</dbReference>
<organism evidence="2 3">
    <name type="scientific">Vulcaniibacterium tengchongense</name>
    <dbReference type="NCBI Taxonomy" id="1273429"/>
    <lineage>
        <taxon>Bacteria</taxon>
        <taxon>Pseudomonadati</taxon>
        <taxon>Pseudomonadota</taxon>
        <taxon>Gammaproteobacteria</taxon>
        <taxon>Lysobacterales</taxon>
        <taxon>Lysobacteraceae</taxon>
        <taxon>Vulcaniibacterium</taxon>
    </lineage>
</organism>
<accession>A0A3N4VJQ0</accession>
<evidence type="ECO:0000313" key="2">
    <source>
        <dbReference type="EMBL" id="RPE79949.1"/>
    </source>
</evidence>
<evidence type="ECO:0000256" key="1">
    <source>
        <dbReference type="SAM" id="SignalP"/>
    </source>
</evidence>
<keyword evidence="3" id="KW-1185">Reference proteome</keyword>
<gene>
    <name evidence="2" type="ORF">EDC50_1779</name>
</gene>
<dbReference type="AlphaFoldDB" id="A0A3N4VJQ0"/>
<dbReference type="OrthoDB" id="6050201at2"/>
<proteinExistence type="predicted"/>
<dbReference type="RefSeq" id="WP_123770117.1">
    <property type="nucleotide sequence ID" value="NZ_RKQN01000002.1"/>
</dbReference>